<name>A0A9Q0MBU6_BLOTA</name>
<evidence type="ECO:0000256" key="2">
    <source>
        <dbReference type="ARBA" id="ARBA00009522"/>
    </source>
</evidence>
<accession>A0A9Q0MBU6</accession>
<proteinExistence type="inferred from homology"/>
<dbReference type="AlphaFoldDB" id="A0A9Q0MBU6"/>
<dbReference type="GO" id="GO:0042073">
    <property type="term" value="P:intraciliary transport"/>
    <property type="evidence" value="ECO:0007669"/>
    <property type="project" value="UniProtKB-UniRule"/>
</dbReference>
<keyword evidence="5 8" id="KW-0802">TPR repeat</keyword>
<reference evidence="10" key="1">
    <citation type="submission" date="2022-12" db="EMBL/GenBank/DDBJ databases">
        <title>Genome assemblies of Blomia tropicalis.</title>
        <authorList>
            <person name="Cui Y."/>
        </authorList>
    </citation>
    <scope>NUCLEOTIDE SEQUENCE</scope>
    <source>
        <tissue evidence="10">Adult mites</tissue>
    </source>
</reference>
<evidence type="ECO:0000256" key="4">
    <source>
        <dbReference type="ARBA" id="ARBA00022794"/>
    </source>
</evidence>
<protein>
    <recommendedName>
        <fullName evidence="9">Tetratricopeptide repeat protein 30</fullName>
    </recommendedName>
</protein>
<keyword evidence="7 9" id="KW-0966">Cell projection</keyword>
<dbReference type="SMART" id="SM00028">
    <property type="entry name" value="TPR"/>
    <property type="match status" value="4"/>
</dbReference>
<dbReference type="FunFam" id="1.25.40.10:FF:000186">
    <property type="entry name" value="Tetratricopeptide repeat domain 30A"/>
    <property type="match status" value="1"/>
</dbReference>
<evidence type="ECO:0000256" key="7">
    <source>
        <dbReference type="ARBA" id="ARBA00023273"/>
    </source>
</evidence>
<dbReference type="SUPFAM" id="SSF48452">
    <property type="entry name" value="TPR-like"/>
    <property type="match status" value="2"/>
</dbReference>
<organism evidence="10 11">
    <name type="scientific">Blomia tropicalis</name>
    <name type="common">Mite</name>
    <dbReference type="NCBI Taxonomy" id="40697"/>
    <lineage>
        <taxon>Eukaryota</taxon>
        <taxon>Metazoa</taxon>
        <taxon>Ecdysozoa</taxon>
        <taxon>Arthropoda</taxon>
        <taxon>Chelicerata</taxon>
        <taxon>Arachnida</taxon>
        <taxon>Acari</taxon>
        <taxon>Acariformes</taxon>
        <taxon>Sarcoptiformes</taxon>
        <taxon>Astigmata</taxon>
        <taxon>Glycyphagoidea</taxon>
        <taxon>Echimyopodidae</taxon>
        <taxon>Blomia</taxon>
    </lineage>
</organism>
<dbReference type="GO" id="GO:0005879">
    <property type="term" value="C:axonemal microtubule"/>
    <property type="evidence" value="ECO:0007669"/>
    <property type="project" value="UniProtKB-UniRule"/>
</dbReference>
<dbReference type="Gene3D" id="1.25.40.10">
    <property type="entry name" value="Tetratricopeptide repeat domain"/>
    <property type="match status" value="3"/>
</dbReference>
<dbReference type="GO" id="GO:0030992">
    <property type="term" value="C:intraciliary transport particle B"/>
    <property type="evidence" value="ECO:0007669"/>
    <property type="project" value="TreeGrafter"/>
</dbReference>
<sequence>MADAIRLGQCLRKYNDAIVVLTNELYANANSRAALSLLAYCYYTIQDFGNAAHCYEQLNQLYPDQRNYLLNYSKCLFLVGDYEKALKTAYRYSEKFATKSSHSNRTNLDQVGDHYDEFASIELVKLQAAIKYSNDEDFINAKVLIDQLPNGNVDKEANLGCLLFKEKRYEEAIEKFSSCLQIENLNLNRTRGSSTTQLINDRKDSSEPIRIISSPGNASSTSQRKVDLLYNIAVCYYHLKRYQEAMKFLGEIIGQGMQEHPELSVGENTEGIEVRSVGNTETLHDSCLVEAFNLKAAIEYQLKNYEAAREALTDMPPRSEEELDAVTLHNIALLSMDTNPVEGFEKLQFLVGQDSFPPETFANLLLLYCKHDYFELAADLMAENATYTYRYLSPYLYEFLDALITQQTSPEDAYQKFDEIAARHTDSLRRQSKHIQEVKAKLSDNEDGMVTKHRETLKRLNGTHDETLELYVPVLMAQAKIYWDLECYAQVEKVFRKSAEFCNELDLWKLNENKFKEATGFYEQLVKKNYDNILNVSAIVLANLCVSYIMTGQNEDAEELMRKIEKEEEQLVYKDPDQKTFHLCIVNLVIGTLYCSKSNYEFGISRVIKSLEPYPKKLGTDTWFYAKRCFLAMLENLSRQVIVIKDSVLQECVHFLTMCEHYGRNVKAVIEAPLELETLHPGKNTVTYEARLIKALLLELIDHNNNNNNKVHSTFFLDFFCHSRWVAFVELSYIHFT</sequence>
<dbReference type="GO" id="GO:0120170">
    <property type="term" value="F:intraciliary transport particle B binding"/>
    <property type="evidence" value="ECO:0007669"/>
    <property type="project" value="TreeGrafter"/>
</dbReference>
<dbReference type="PROSITE" id="PS50005">
    <property type="entry name" value="TPR"/>
    <property type="match status" value="1"/>
</dbReference>
<comment type="subcellular location">
    <subcellularLocation>
        <location evidence="1 9">Cell projection</location>
        <location evidence="1 9">Cilium</location>
    </subcellularLocation>
</comment>
<keyword evidence="11" id="KW-1185">Reference proteome</keyword>
<dbReference type="PANTHER" id="PTHR20931">
    <property type="entry name" value="TETRATRICOPEPTIDE REPEAT PROTEIN 30"/>
    <property type="match status" value="1"/>
</dbReference>
<evidence type="ECO:0000256" key="3">
    <source>
        <dbReference type="ARBA" id="ARBA00022737"/>
    </source>
</evidence>
<evidence type="ECO:0000256" key="9">
    <source>
        <dbReference type="RuleBase" id="RU367070"/>
    </source>
</evidence>
<comment type="function">
    <text evidence="9">Required for polyglutamylation of axonemal tubulin. Plays a role in anterograde intraflagellar transport (IFT), the process by which cilia precursors are transported from the base of the cilium to the site of their incorporation at the tip.</text>
</comment>
<comment type="caution">
    <text evidence="10">The sequence shown here is derived from an EMBL/GenBank/DDBJ whole genome shotgun (WGS) entry which is preliminary data.</text>
</comment>
<evidence type="ECO:0000256" key="8">
    <source>
        <dbReference type="PROSITE-ProRule" id="PRU00339"/>
    </source>
</evidence>
<dbReference type="InterPro" id="IPR039941">
    <property type="entry name" value="TT30"/>
</dbReference>
<dbReference type="Pfam" id="PF13174">
    <property type="entry name" value="TPR_6"/>
    <property type="match status" value="1"/>
</dbReference>
<dbReference type="Proteomes" id="UP001142055">
    <property type="component" value="Chromosome 2"/>
</dbReference>
<feature type="repeat" description="TPR" evidence="8">
    <location>
        <begin position="153"/>
        <end position="186"/>
    </location>
</feature>
<keyword evidence="6 9" id="KW-0969">Cilium</keyword>
<gene>
    <name evidence="10" type="ORF">RDWZM_006632</name>
</gene>
<dbReference type="OMA" id="CCKHELY"/>
<evidence type="ECO:0000256" key="1">
    <source>
        <dbReference type="ARBA" id="ARBA00004138"/>
    </source>
</evidence>
<comment type="similarity">
    <text evidence="2 9">Belongs to the TTC30/dfy-1/fleer family.</text>
</comment>
<dbReference type="EMBL" id="JAPWDV010000002">
    <property type="protein sequence ID" value="KAJ6220820.1"/>
    <property type="molecule type" value="Genomic_DNA"/>
</dbReference>
<dbReference type="PANTHER" id="PTHR20931:SF0">
    <property type="entry name" value="TETRATRICOPEPTIDE REPEAT PROTEIN 30"/>
    <property type="match status" value="1"/>
</dbReference>
<keyword evidence="4 9" id="KW-0970">Cilium biogenesis/degradation</keyword>
<evidence type="ECO:0000313" key="11">
    <source>
        <dbReference type="Proteomes" id="UP001142055"/>
    </source>
</evidence>
<evidence type="ECO:0000313" key="10">
    <source>
        <dbReference type="EMBL" id="KAJ6220820.1"/>
    </source>
</evidence>
<evidence type="ECO:0000256" key="5">
    <source>
        <dbReference type="ARBA" id="ARBA00022803"/>
    </source>
</evidence>
<keyword evidence="3" id="KW-0677">Repeat</keyword>
<dbReference type="Pfam" id="PF13432">
    <property type="entry name" value="TPR_16"/>
    <property type="match status" value="1"/>
</dbReference>
<dbReference type="InterPro" id="IPR011990">
    <property type="entry name" value="TPR-like_helical_dom_sf"/>
</dbReference>
<dbReference type="InterPro" id="IPR019734">
    <property type="entry name" value="TPR_rpt"/>
</dbReference>
<evidence type="ECO:0000256" key="6">
    <source>
        <dbReference type="ARBA" id="ARBA00023069"/>
    </source>
</evidence>
<dbReference type="SUPFAM" id="SSF81901">
    <property type="entry name" value="HCP-like"/>
    <property type="match status" value="1"/>
</dbReference>